<dbReference type="PANTHER" id="PTHR34598:SF3">
    <property type="entry name" value="OXIDOREDUCTASE AN1597"/>
    <property type="match status" value="1"/>
</dbReference>
<keyword evidence="4" id="KW-1185">Reference proteome</keyword>
<dbReference type="NCBIfam" id="NF041278">
    <property type="entry name" value="CmcJ_NvfI_EfuI"/>
    <property type="match status" value="1"/>
</dbReference>
<protein>
    <submittedName>
        <fullName evidence="3">Uncharacterized protein</fullName>
    </submittedName>
</protein>
<dbReference type="OrthoDB" id="412788at2759"/>
<sequence>MLHTRDKGAVSATMRFIDDSPKWRHEKPYLLLSSGLVDECPPTNINFVEHTCVIKDLRYTQPETALGPDLFRLMVHESKYLDSLQQQDNDNPYMHETVDLLKGLFQTDCVIAYNARFRRNQNNYQTLEVNSPGTYGEPDLPSFRAHVDVSRDCGLRRIQRYLSEEEAQTYLHDSEKWRLRIVNVWRPLCAQVDDTPLAFCDPRSVNVSDLIAVDRPSENFHSEMYILRNEPNQQWYYLSHQKPHEVFVFVSWDSDAGQGSVSGIPHSAFHLPDWKDVSQPRESVEVRAIVIESKGNDFRATNQLSGKTSS</sequence>
<proteinExistence type="inferred from homology"/>
<keyword evidence="1" id="KW-0560">Oxidoreductase</keyword>
<dbReference type="EMBL" id="ML977322">
    <property type="protein sequence ID" value="KAF2115700.1"/>
    <property type="molecule type" value="Genomic_DNA"/>
</dbReference>
<dbReference type="InterPro" id="IPR044053">
    <property type="entry name" value="AsaB-like"/>
</dbReference>
<reference evidence="3" key="1">
    <citation type="journal article" date="2020" name="Stud. Mycol.">
        <title>101 Dothideomycetes genomes: a test case for predicting lifestyles and emergence of pathogens.</title>
        <authorList>
            <person name="Haridas S."/>
            <person name="Albert R."/>
            <person name="Binder M."/>
            <person name="Bloem J."/>
            <person name="Labutti K."/>
            <person name="Salamov A."/>
            <person name="Andreopoulos B."/>
            <person name="Baker S."/>
            <person name="Barry K."/>
            <person name="Bills G."/>
            <person name="Bluhm B."/>
            <person name="Cannon C."/>
            <person name="Castanera R."/>
            <person name="Culley D."/>
            <person name="Daum C."/>
            <person name="Ezra D."/>
            <person name="Gonzalez J."/>
            <person name="Henrissat B."/>
            <person name="Kuo A."/>
            <person name="Liang C."/>
            <person name="Lipzen A."/>
            <person name="Lutzoni F."/>
            <person name="Magnuson J."/>
            <person name="Mondo S."/>
            <person name="Nolan M."/>
            <person name="Ohm R."/>
            <person name="Pangilinan J."/>
            <person name="Park H.-J."/>
            <person name="Ramirez L."/>
            <person name="Alfaro M."/>
            <person name="Sun H."/>
            <person name="Tritt A."/>
            <person name="Yoshinaga Y."/>
            <person name="Zwiers L.-H."/>
            <person name="Turgeon B."/>
            <person name="Goodwin S."/>
            <person name="Spatafora J."/>
            <person name="Crous P."/>
            <person name="Grigoriev I."/>
        </authorList>
    </citation>
    <scope>NUCLEOTIDE SEQUENCE</scope>
    <source>
        <strain evidence="3">CBS 627.86</strain>
    </source>
</reference>
<evidence type="ECO:0000313" key="4">
    <source>
        <dbReference type="Proteomes" id="UP000799770"/>
    </source>
</evidence>
<name>A0A6A5Z8E7_9PLEO</name>
<dbReference type="AlphaFoldDB" id="A0A6A5Z8E7"/>
<accession>A0A6A5Z8E7</accession>
<organism evidence="3 4">
    <name type="scientific">Lophiotrema nucula</name>
    <dbReference type="NCBI Taxonomy" id="690887"/>
    <lineage>
        <taxon>Eukaryota</taxon>
        <taxon>Fungi</taxon>
        <taxon>Dikarya</taxon>
        <taxon>Ascomycota</taxon>
        <taxon>Pezizomycotina</taxon>
        <taxon>Dothideomycetes</taxon>
        <taxon>Pleosporomycetidae</taxon>
        <taxon>Pleosporales</taxon>
        <taxon>Lophiotremataceae</taxon>
        <taxon>Lophiotrema</taxon>
    </lineage>
</organism>
<evidence type="ECO:0000256" key="2">
    <source>
        <dbReference type="ARBA" id="ARBA00023604"/>
    </source>
</evidence>
<comment type="similarity">
    <text evidence="2">Belongs to the asaB hydroxylase/desaturase family.</text>
</comment>
<evidence type="ECO:0000256" key="1">
    <source>
        <dbReference type="ARBA" id="ARBA00023002"/>
    </source>
</evidence>
<gene>
    <name evidence="3" type="ORF">BDV96DRAFT_658968</name>
</gene>
<dbReference type="PANTHER" id="PTHR34598">
    <property type="entry name" value="BLL6449 PROTEIN"/>
    <property type="match status" value="1"/>
</dbReference>
<evidence type="ECO:0000313" key="3">
    <source>
        <dbReference type="EMBL" id="KAF2115700.1"/>
    </source>
</evidence>
<dbReference type="GO" id="GO:0016491">
    <property type="term" value="F:oxidoreductase activity"/>
    <property type="evidence" value="ECO:0007669"/>
    <property type="project" value="UniProtKB-KW"/>
</dbReference>
<dbReference type="Proteomes" id="UP000799770">
    <property type="component" value="Unassembled WGS sequence"/>
</dbReference>